<comment type="caution">
    <text evidence="2">The sequence shown here is derived from an EMBL/GenBank/DDBJ whole genome shotgun (WGS) entry which is preliminary data.</text>
</comment>
<keyword evidence="3" id="KW-1185">Reference proteome</keyword>
<dbReference type="InterPro" id="IPR010499">
    <property type="entry name" value="AraC_E-bd"/>
</dbReference>
<gene>
    <name evidence="2" type="ORF">EEX84_08330</name>
</gene>
<name>A0A3M8P732_9BACL</name>
<dbReference type="SUPFAM" id="SSF55136">
    <property type="entry name" value="Probable bacterial effector-binding domain"/>
    <property type="match status" value="1"/>
</dbReference>
<dbReference type="Pfam" id="PF06445">
    <property type="entry name" value="GyrI-like"/>
    <property type="match status" value="1"/>
</dbReference>
<feature type="domain" description="AraC effector-binding" evidence="1">
    <location>
        <begin position="7"/>
        <end position="168"/>
    </location>
</feature>
<dbReference type="InterPro" id="IPR029442">
    <property type="entry name" value="GyrI-like"/>
</dbReference>
<evidence type="ECO:0000259" key="1">
    <source>
        <dbReference type="SMART" id="SM00871"/>
    </source>
</evidence>
<dbReference type="Proteomes" id="UP000275473">
    <property type="component" value="Unassembled WGS sequence"/>
</dbReference>
<sequence length="173" mass="20391">MIKKYMTEPIIEKRIEQPYVGIPIYATLLDWDKVNALISEIFDWLDRKDIEPVGPPFYRYWVIGGIDENYELEVGVPVERMVTGNSRIIASSIPGGSYVTAKHRGHPDLLEYSLEVLEQWSKREELEFDKRWEGEDEIWTGRFEFYLTDPDEEPDLDKWEIEIAFLLMRDDAA</sequence>
<dbReference type="InterPro" id="IPR011256">
    <property type="entry name" value="Reg_factor_effector_dom_sf"/>
</dbReference>
<dbReference type="Gene3D" id="3.20.80.10">
    <property type="entry name" value="Regulatory factor, effector binding domain"/>
    <property type="match status" value="1"/>
</dbReference>
<reference evidence="2 3" key="1">
    <citation type="journal article" date="2018" name="Int. J. Syst. Evol. Microbiol.">
        <title>Planococcus salinus sp. nov., a moderately halophilic bacterium isolated from a saline-alkali soil.</title>
        <authorList>
            <person name="Gan L."/>
        </authorList>
    </citation>
    <scope>NUCLEOTIDE SEQUENCE [LARGE SCALE GENOMIC DNA]</scope>
    <source>
        <strain evidence="2 3">LCB217</strain>
    </source>
</reference>
<evidence type="ECO:0000313" key="2">
    <source>
        <dbReference type="EMBL" id="RNF39475.1"/>
    </source>
</evidence>
<dbReference type="EMBL" id="RIAX01000005">
    <property type="protein sequence ID" value="RNF39475.1"/>
    <property type="molecule type" value="Genomic_DNA"/>
</dbReference>
<evidence type="ECO:0000313" key="3">
    <source>
        <dbReference type="Proteomes" id="UP000275473"/>
    </source>
</evidence>
<dbReference type="SMART" id="SM00871">
    <property type="entry name" value="AraC_E_bind"/>
    <property type="match status" value="1"/>
</dbReference>
<organism evidence="2 3">
    <name type="scientific">Planococcus salinus</name>
    <dbReference type="NCBI Taxonomy" id="1848460"/>
    <lineage>
        <taxon>Bacteria</taxon>
        <taxon>Bacillati</taxon>
        <taxon>Bacillota</taxon>
        <taxon>Bacilli</taxon>
        <taxon>Bacillales</taxon>
        <taxon>Caryophanaceae</taxon>
        <taxon>Planococcus</taxon>
    </lineage>
</organism>
<protein>
    <submittedName>
        <fullName evidence="2">AraC family transcriptional regulator</fullName>
    </submittedName>
</protein>
<accession>A0A3M8P732</accession>
<dbReference type="OrthoDB" id="64208at2"/>
<dbReference type="AlphaFoldDB" id="A0A3M8P732"/>
<dbReference type="RefSeq" id="WP_123165176.1">
    <property type="nucleotide sequence ID" value="NZ_RIAX01000005.1"/>
</dbReference>
<proteinExistence type="predicted"/>